<dbReference type="Proteomes" id="UP001597135">
    <property type="component" value="Unassembled WGS sequence"/>
</dbReference>
<organism evidence="3 4">
    <name type="scientific">Litorisediminicola beolgyonensis</name>
    <dbReference type="NCBI Taxonomy" id="1173614"/>
    <lineage>
        <taxon>Bacteria</taxon>
        <taxon>Pseudomonadati</taxon>
        <taxon>Pseudomonadota</taxon>
        <taxon>Alphaproteobacteria</taxon>
        <taxon>Rhodobacterales</taxon>
        <taxon>Paracoccaceae</taxon>
        <taxon>Litorisediminicola</taxon>
    </lineage>
</organism>
<gene>
    <name evidence="3" type="ORF">ACFQ4E_12915</name>
</gene>
<proteinExistence type="predicted"/>
<dbReference type="InterPro" id="IPR028044">
    <property type="entry name" value="DUF4444"/>
</dbReference>
<feature type="domain" description="BPL/LPL catalytic" evidence="2">
    <location>
        <begin position="7"/>
        <end position="186"/>
    </location>
</feature>
<dbReference type="EMBL" id="JBHTMU010000022">
    <property type="protein sequence ID" value="MFD1343322.1"/>
    <property type="molecule type" value="Genomic_DNA"/>
</dbReference>
<dbReference type="Pfam" id="PF16917">
    <property type="entry name" value="BPL_LplA_LipB_2"/>
    <property type="match status" value="1"/>
</dbReference>
<dbReference type="InterPro" id="IPR045864">
    <property type="entry name" value="aa-tRNA-synth_II/BPL/LPL"/>
</dbReference>
<dbReference type="RefSeq" id="WP_386804183.1">
    <property type="nucleotide sequence ID" value="NZ_JBHTMU010000022.1"/>
</dbReference>
<evidence type="ECO:0000313" key="3">
    <source>
        <dbReference type="EMBL" id="MFD1343322.1"/>
    </source>
</evidence>
<evidence type="ECO:0000259" key="1">
    <source>
        <dbReference type="Pfam" id="PF14563"/>
    </source>
</evidence>
<feature type="domain" description="DUF4444" evidence="1">
    <location>
        <begin position="193"/>
        <end position="232"/>
    </location>
</feature>
<dbReference type="Pfam" id="PF14563">
    <property type="entry name" value="DUF4444"/>
    <property type="match status" value="1"/>
</dbReference>
<dbReference type="GO" id="GO:0016874">
    <property type="term" value="F:ligase activity"/>
    <property type="evidence" value="ECO:0007669"/>
    <property type="project" value="UniProtKB-KW"/>
</dbReference>
<evidence type="ECO:0000313" key="4">
    <source>
        <dbReference type="Proteomes" id="UP001597135"/>
    </source>
</evidence>
<dbReference type="Gene3D" id="3.30.930.10">
    <property type="entry name" value="Bira Bifunctional Protein, Domain 2"/>
    <property type="match status" value="1"/>
</dbReference>
<sequence>MTERPSFPPLLTGVAVPGDAPRAAAIAAARDGCDAGTIFYDPSAPDLAAAIVLAPDVALAQAAQMLPLLAVGCQNALGAIAPPEVGMHLGWDGTLRVNGGRAGRVALVAPTPEPKHVPDWLIGVLELRFEIDLDRGGDRPEETALRAEGCGDLAPLDLLEAWARHSLNWLHRWEVDGPAELHREWTALSDEIGKELAVAGRSGTALGLDEELGLLLKTADGTELVPLTALLETP</sequence>
<evidence type="ECO:0000259" key="2">
    <source>
        <dbReference type="Pfam" id="PF16917"/>
    </source>
</evidence>
<keyword evidence="4" id="KW-1185">Reference proteome</keyword>
<accession>A0ABW3ZKL1</accession>
<reference evidence="4" key="1">
    <citation type="journal article" date="2019" name="Int. J. Syst. Evol. Microbiol.">
        <title>The Global Catalogue of Microorganisms (GCM) 10K type strain sequencing project: providing services to taxonomists for standard genome sequencing and annotation.</title>
        <authorList>
            <consortium name="The Broad Institute Genomics Platform"/>
            <consortium name="The Broad Institute Genome Sequencing Center for Infectious Disease"/>
            <person name="Wu L."/>
            <person name="Ma J."/>
        </authorList>
    </citation>
    <scope>NUCLEOTIDE SEQUENCE [LARGE SCALE GENOMIC DNA]</scope>
    <source>
        <strain evidence="4">CCUG 62953</strain>
    </source>
</reference>
<comment type="caution">
    <text evidence="3">The sequence shown here is derived from an EMBL/GenBank/DDBJ whole genome shotgun (WGS) entry which is preliminary data.</text>
</comment>
<name>A0ABW3ZKL1_9RHOB</name>
<protein>
    <submittedName>
        <fullName evidence="3">Biotin/lipoate--protein ligase family protein</fullName>
    </submittedName>
</protein>
<dbReference type="InterPro" id="IPR004143">
    <property type="entry name" value="BPL_LPL_catalytic"/>
</dbReference>
<keyword evidence="3" id="KW-0436">Ligase</keyword>
<dbReference type="Gene3D" id="2.30.30.100">
    <property type="match status" value="1"/>
</dbReference>